<evidence type="ECO:0000256" key="3">
    <source>
        <dbReference type="ARBA" id="ARBA00022692"/>
    </source>
</evidence>
<dbReference type="PANTHER" id="PTHR24223">
    <property type="entry name" value="ATP-BINDING CASSETTE SUB-FAMILY C"/>
    <property type="match status" value="1"/>
</dbReference>
<feature type="transmembrane region" description="Helical" evidence="8">
    <location>
        <begin position="16"/>
        <end position="39"/>
    </location>
</feature>
<dbReference type="GO" id="GO:0016020">
    <property type="term" value="C:membrane"/>
    <property type="evidence" value="ECO:0007669"/>
    <property type="project" value="UniProtKB-SubCell"/>
</dbReference>
<evidence type="ECO:0000259" key="10">
    <source>
        <dbReference type="PROSITE" id="PS50929"/>
    </source>
</evidence>
<keyword evidence="3 8" id="KW-0812">Transmembrane</keyword>
<dbReference type="GO" id="GO:0005524">
    <property type="term" value="F:ATP binding"/>
    <property type="evidence" value="ECO:0007669"/>
    <property type="project" value="UniProtKB-KW"/>
</dbReference>
<feature type="domain" description="ABC transporter" evidence="9">
    <location>
        <begin position="949"/>
        <end position="1182"/>
    </location>
</feature>
<dbReference type="Gene3D" id="1.20.1560.10">
    <property type="entry name" value="ABC transporter type 1, transmembrane domain"/>
    <property type="match status" value="2"/>
</dbReference>
<dbReference type="InterPro" id="IPR036640">
    <property type="entry name" value="ABC1_TM_sf"/>
</dbReference>
<evidence type="ECO:0000256" key="8">
    <source>
        <dbReference type="SAM" id="Phobius"/>
    </source>
</evidence>
<keyword evidence="7 8" id="KW-0472">Membrane</keyword>
<dbReference type="Pfam" id="PF00664">
    <property type="entry name" value="ABC_membrane"/>
    <property type="match status" value="2"/>
</dbReference>
<feature type="domain" description="ABC transporter" evidence="9">
    <location>
        <begin position="319"/>
        <end position="542"/>
    </location>
</feature>
<accession>A0ABD2NX10</accession>
<feature type="transmembrane region" description="Helical" evidence="8">
    <location>
        <begin position="888"/>
        <end position="906"/>
    </location>
</feature>
<dbReference type="FunFam" id="1.20.1560.10:FF:000026">
    <property type="entry name" value="Multidrug resistance-associated protein lethal(2)03659"/>
    <property type="match status" value="1"/>
</dbReference>
<protein>
    <recommendedName>
        <fullName evidence="13">Multidrug resistance-associated protein lethal(2)03659</fullName>
    </recommendedName>
</protein>
<comment type="subcellular location">
    <subcellularLocation>
        <location evidence="1">Membrane</location>
        <topology evidence="1">Multi-pass membrane protein</topology>
    </subcellularLocation>
</comment>
<dbReference type="AlphaFoldDB" id="A0ABD2NX10"/>
<dbReference type="SUPFAM" id="SSF52540">
    <property type="entry name" value="P-loop containing nucleoside triphosphate hydrolases"/>
    <property type="match status" value="2"/>
</dbReference>
<dbReference type="SUPFAM" id="SSF90123">
    <property type="entry name" value="ABC transporter transmembrane region"/>
    <property type="match status" value="2"/>
</dbReference>
<feature type="transmembrane region" description="Helical" evidence="8">
    <location>
        <begin position="608"/>
        <end position="632"/>
    </location>
</feature>
<keyword evidence="4" id="KW-0547">Nucleotide-binding</keyword>
<reference evidence="11 12" key="1">
    <citation type="journal article" date="2021" name="BMC Biol.">
        <title>Horizontally acquired antibacterial genes associated with adaptive radiation of ladybird beetles.</title>
        <authorList>
            <person name="Li H.S."/>
            <person name="Tang X.F."/>
            <person name="Huang Y.H."/>
            <person name="Xu Z.Y."/>
            <person name="Chen M.L."/>
            <person name="Du X.Y."/>
            <person name="Qiu B.Y."/>
            <person name="Chen P.T."/>
            <person name="Zhang W."/>
            <person name="Slipinski A."/>
            <person name="Escalona H.E."/>
            <person name="Waterhouse R.M."/>
            <person name="Zwick A."/>
            <person name="Pang H."/>
        </authorList>
    </citation>
    <scope>NUCLEOTIDE SEQUENCE [LARGE SCALE GENOMIC DNA]</scope>
    <source>
        <strain evidence="11">SYSU2018</strain>
    </source>
</reference>
<dbReference type="Gene3D" id="3.40.50.300">
    <property type="entry name" value="P-loop containing nucleotide triphosphate hydrolases"/>
    <property type="match status" value="2"/>
</dbReference>
<dbReference type="InterPro" id="IPR011527">
    <property type="entry name" value="ABC1_TM_dom"/>
</dbReference>
<dbReference type="PANTHER" id="PTHR24223:SF448">
    <property type="entry name" value="FI20146P1-RELATED"/>
    <property type="match status" value="1"/>
</dbReference>
<evidence type="ECO:0000259" key="9">
    <source>
        <dbReference type="PROSITE" id="PS50893"/>
    </source>
</evidence>
<name>A0ABD2NX10_9CUCU</name>
<dbReference type="InterPro" id="IPR027417">
    <property type="entry name" value="P-loop_NTPase"/>
</dbReference>
<evidence type="ECO:0000256" key="5">
    <source>
        <dbReference type="ARBA" id="ARBA00022840"/>
    </source>
</evidence>
<dbReference type="SMART" id="SM00382">
    <property type="entry name" value="AAA"/>
    <property type="match status" value="2"/>
</dbReference>
<dbReference type="InterPro" id="IPR050173">
    <property type="entry name" value="ABC_transporter_C-like"/>
</dbReference>
<organism evidence="11 12">
    <name type="scientific">Cryptolaemus montrouzieri</name>
    <dbReference type="NCBI Taxonomy" id="559131"/>
    <lineage>
        <taxon>Eukaryota</taxon>
        <taxon>Metazoa</taxon>
        <taxon>Ecdysozoa</taxon>
        <taxon>Arthropoda</taxon>
        <taxon>Hexapoda</taxon>
        <taxon>Insecta</taxon>
        <taxon>Pterygota</taxon>
        <taxon>Neoptera</taxon>
        <taxon>Endopterygota</taxon>
        <taxon>Coleoptera</taxon>
        <taxon>Polyphaga</taxon>
        <taxon>Cucujiformia</taxon>
        <taxon>Coccinelloidea</taxon>
        <taxon>Coccinellidae</taxon>
        <taxon>Scymninae</taxon>
        <taxon>Scymnini</taxon>
        <taxon>Cryptolaemus</taxon>
    </lineage>
</organism>
<feature type="transmembrane region" description="Helical" evidence="8">
    <location>
        <begin position="744"/>
        <end position="766"/>
    </location>
</feature>
<dbReference type="FunFam" id="3.40.50.300:FF:000163">
    <property type="entry name" value="Multidrug resistance-associated protein member 4"/>
    <property type="match status" value="1"/>
</dbReference>
<feature type="transmembrane region" description="Helical" evidence="8">
    <location>
        <begin position="865"/>
        <end position="882"/>
    </location>
</feature>
<evidence type="ECO:0000256" key="6">
    <source>
        <dbReference type="ARBA" id="ARBA00022989"/>
    </source>
</evidence>
<evidence type="ECO:0000256" key="7">
    <source>
        <dbReference type="ARBA" id="ARBA00023136"/>
    </source>
</evidence>
<comment type="caution">
    <text evidence="11">The sequence shown here is derived from an EMBL/GenBank/DDBJ whole genome shotgun (WGS) entry which is preliminary data.</text>
</comment>
<evidence type="ECO:0000256" key="1">
    <source>
        <dbReference type="ARBA" id="ARBA00004141"/>
    </source>
</evidence>
<feature type="transmembrane region" description="Helical" evidence="8">
    <location>
        <begin position="674"/>
        <end position="696"/>
    </location>
</feature>
<dbReference type="PROSITE" id="PS00211">
    <property type="entry name" value="ABC_TRANSPORTER_1"/>
    <property type="match status" value="2"/>
</dbReference>
<dbReference type="InterPro" id="IPR017871">
    <property type="entry name" value="ABC_transporter-like_CS"/>
</dbReference>
<dbReference type="EMBL" id="JABFTP020000144">
    <property type="protein sequence ID" value="KAL3283218.1"/>
    <property type="molecule type" value="Genomic_DNA"/>
</dbReference>
<keyword evidence="12" id="KW-1185">Reference proteome</keyword>
<evidence type="ECO:0000256" key="2">
    <source>
        <dbReference type="ARBA" id="ARBA00022448"/>
    </source>
</evidence>
<dbReference type="Pfam" id="PF00005">
    <property type="entry name" value="ABC_tran"/>
    <property type="match status" value="2"/>
</dbReference>
<dbReference type="InterPro" id="IPR003439">
    <property type="entry name" value="ABC_transporter-like_ATP-bd"/>
</dbReference>
<sequence length="1209" mass="136125">MSYYIPNQTSISKEEAYSYAAIIVLVAFIQVLAGHSYIFGLQHLGMKLRVACCSIIYRKSLRLSKSALVQTTVGQMVNFLSNDVNRFDNAIMYIHNLWSSPLETIIIMYLLYVMIGPTAIVGIGFLLVFIPLQMYMGKISSICRLKTASRTDERVRLMSEIVNGIQVIKMYAWEKHFVKLVEKARSSEINHIENASYLKALQMSFNMFINRIAIFLCVVTHVLSGYFPTAEYVFVITSFYGILKQAVTTWFPLGVTAIAEANISIERIQNFLKYDETYLTDEFLTKKKKSKGKKKKKSGDIYKKKIFTIIEDSRKDIGIYLEKACAKWLYTATEDTLNNIDLTLTSNQLVAIIGPVGSGKTSLLHMMLKELPITSGKLDVVGNISYASQEPWLFAGSIQQNILFGDIYEPLKYQEVIKVCALERDLSLFPHGDKSIVGDRGVTLSGGQRARINLARAIYKDADIYILDDPLSAVDTKVGKQLFENCICGYLKYKCTILVTHQLQFLTNVDRIYLMEQGKVAAQGTIQDILESGKEFAELFKAEIPIEDDDEEEEKFINKRKKKFSIMEKTDDIQDEPVVESETLNKGSISSRVYKTYLKAGGNYYIEMFLSIFFIVAQISASGADYFITYWVNLEQKRMERETMNIYLDAELYNSTMIAPKGIFNIVFTREICIIFYASIVGTIVIITIIRSLAFFKLCMRASKNLHNNMFSKVVHGTMHFFNANTAGRILNRFSKDMGAIDELLPTAIIDTIQVGLGVLATTVVIATVNPWILVPTFVILGWFYLFRIIYLASGRNVKRMEGTTRSPVFAHLSASLQGLTTIRAFGAQEILTIEFDNHQNLHSSAYYLFLGCTRSFGFWLDLKCVFYVGFVTLTVICIGSETYGGNVGLAITQAIGLTGMFQWGMRQWSELENQMTSVERVVEYTEVEKEPTLNKSEPPEKWPEHGKIEFRNVSLKYSPSAPYVLKNLSFTVLPMEKIGIVGRTGAGKSSLISALFLLSDIEGKILIDGIDTKDITLQSMRSKISIIPQEPVLFSGNLRKNLDPFDEYDDSDLWDALDHVELKKVVSELPAGLNATISEGGSNFSVGQRQLVCLARAIVRNNKILVLDEATANVDPKTDALIQTAIRKNFAKCTVLTIAHRLHTIMDSDKVLVMNAGSVSEFDHPHVLLENSNGILHSLVRETGKVMCENLHNIALENYEARNKVSDL</sequence>
<feature type="transmembrane region" description="Helical" evidence="8">
    <location>
        <begin position="106"/>
        <end position="130"/>
    </location>
</feature>
<keyword evidence="2" id="KW-0813">Transport</keyword>
<evidence type="ECO:0000313" key="11">
    <source>
        <dbReference type="EMBL" id="KAL3283218.1"/>
    </source>
</evidence>
<dbReference type="FunFam" id="3.40.50.300:FF:000482">
    <property type="entry name" value="Multidrug resistance-associated protein member 4"/>
    <property type="match status" value="1"/>
</dbReference>
<feature type="transmembrane region" description="Helical" evidence="8">
    <location>
        <begin position="772"/>
        <end position="791"/>
    </location>
</feature>
<evidence type="ECO:0000256" key="4">
    <source>
        <dbReference type="ARBA" id="ARBA00022741"/>
    </source>
</evidence>
<gene>
    <name evidence="11" type="ORF">HHI36_006367</name>
</gene>
<dbReference type="InterPro" id="IPR003593">
    <property type="entry name" value="AAA+_ATPase"/>
</dbReference>
<evidence type="ECO:0008006" key="13">
    <source>
        <dbReference type="Google" id="ProtNLM"/>
    </source>
</evidence>
<dbReference type="PROSITE" id="PS50893">
    <property type="entry name" value="ABC_TRANSPORTER_2"/>
    <property type="match status" value="2"/>
</dbReference>
<keyword evidence="6 8" id="KW-1133">Transmembrane helix</keyword>
<dbReference type="Proteomes" id="UP001516400">
    <property type="component" value="Unassembled WGS sequence"/>
</dbReference>
<dbReference type="PROSITE" id="PS50929">
    <property type="entry name" value="ABC_TM1F"/>
    <property type="match status" value="2"/>
</dbReference>
<feature type="domain" description="ABC transmembrane type-1" evidence="10">
    <location>
        <begin position="1"/>
        <end position="239"/>
    </location>
</feature>
<evidence type="ECO:0000313" key="12">
    <source>
        <dbReference type="Proteomes" id="UP001516400"/>
    </source>
</evidence>
<dbReference type="FunFam" id="1.20.1560.10:FF:000014">
    <property type="entry name" value="Multidrug resistance-associated protein member 4"/>
    <property type="match status" value="1"/>
</dbReference>
<feature type="transmembrane region" description="Helical" evidence="8">
    <location>
        <begin position="208"/>
        <end position="227"/>
    </location>
</feature>
<dbReference type="CDD" id="cd03244">
    <property type="entry name" value="ABCC_MRP_domain2"/>
    <property type="match status" value="1"/>
</dbReference>
<feature type="domain" description="ABC transmembrane type-1" evidence="10">
    <location>
        <begin position="612"/>
        <end position="914"/>
    </location>
</feature>
<keyword evidence="5" id="KW-0067">ATP-binding</keyword>
<dbReference type="CDD" id="cd03250">
    <property type="entry name" value="ABCC_MRP_domain1"/>
    <property type="match status" value="1"/>
</dbReference>
<proteinExistence type="predicted"/>